<keyword evidence="2" id="KW-0229">DNA integration</keyword>
<dbReference type="PANTHER" id="PTHR30349:SF41">
    <property type="entry name" value="INTEGRASE_RECOMBINASE PROTEIN MJ0367-RELATED"/>
    <property type="match status" value="1"/>
</dbReference>
<dbReference type="PROSITE" id="PS51898">
    <property type="entry name" value="TYR_RECOMBINASE"/>
    <property type="match status" value="1"/>
</dbReference>
<dbReference type="InterPro" id="IPR050090">
    <property type="entry name" value="Tyrosine_recombinase_XerCD"/>
</dbReference>
<gene>
    <name evidence="6" type="ORF">M0H32_23920</name>
</gene>
<dbReference type="Gene3D" id="1.10.150.130">
    <property type="match status" value="1"/>
</dbReference>
<organism evidence="6 7">
    <name type="scientific">Roseibium sediminicola</name>
    <dbReference type="NCBI Taxonomy" id="2933272"/>
    <lineage>
        <taxon>Bacteria</taxon>
        <taxon>Pseudomonadati</taxon>
        <taxon>Pseudomonadota</taxon>
        <taxon>Alphaproteobacteria</taxon>
        <taxon>Hyphomicrobiales</taxon>
        <taxon>Stappiaceae</taxon>
        <taxon>Roseibium</taxon>
    </lineage>
</organism>
<evidence type="ECO:0000313" key="6">
    <source>
        <dbReference type="EMBL" id="MCK7615225.1"/>
    </source>
</evidence>
<dbReference type="PANTHER" id="PTHR30349">
    <property type="entry name" value="PHAGE INTEGRASE-RELATED"/>
    <property type="match status" value="1"/>
</dbReference>
<keyword evidence="7" id="KW-1185">Reference proteome</keyword>
<dbReference type="InterPro" id="IPR013762">
    <property type="entry name" value="Integrase-like_cat_sf"/>
</dbReference>
<evidence type="ECO:0000256" key="2">
    <source>
        <dbReference type="ARBA" id="ARBA00022908"/>
    </source>
</evidence>
<reference evidence="6" key="1">
    <citation type="submission" date="2022-04" db="EMBL/GenBank/DDBJ databases">
        <title>Roseibium sp. CAU 1639 isolated from mud.</title>
        <authorList>
            <person name="Kim W."/>
        </authorList>
    </citation>
    <scope>NUCLEOTIDE SEQUENCE</scope>
    <source>
        <strain evidence="6">CAU 1639</strain>
    </source>
</reference>
<keyword evidence="3" id="KW-0238">DNA-binding</keyword>
<dbReference type="InterPro" id="IPR010998">
    <property type="entry name" value="Integrase_recombinase_N"/>
</dbReference>
<feature type="domain" description="Tyr recombinase" evidence="5">
    <location>
        <begin position="327"/>
        <end position="526"/>
    </location>
</feature>
<evidence type="ECO:0000256" key="1">
    <source>
        <dbReference type="ARBA" id="ARBA00008857"/>
    </source>
</evidence>
<keyword evidence="4" id="KW-0233">DNA recombination</keyword>
<dbReference type="EMBL" id="JALNMJ010000022">
    <property type="protein sequence ID" value="MCK7615225.1"/>
    <property type="molecule type" value="Genomic_DNA"/>
</dbReference>
<sequence>MAGKIRYFHEDKNGYFARRRVPTDIKDQIGKEFFMKALGTGKREAIEKLPAALVEFQATIDDARKRRLASRENAGGSEVEQTPFRQLTANQIAAKWYLSRIESDNAWRNSDARYARQGTFDEDRIQTLKSILAGTADDNELLEAFGDEYRVLKRMGHATADAGTQEWRSFVRTLASGELERLRYTLALDEGTPPPEPPKWLAEAIEQLKKPAPTETALEPVSIRLLFERWRKISRGSDEETSTCRRYRPAIESLIAFVGHNDAQRITNKDVAAWVEHLINNENKAHSTVKKVHLTAVSGMLHWASDNGLIEPVQIKTRLKIPRQQLNRSKGYTEEEVTQILRAAQAYAPSAQSKESMHLSNAKRWLPWLIAFTGARIGELAQLRKEDVSERDGIRFLLLTPEAGTIKSGQFREVPLHPQLIELGFLKFVDASKSGPLFHGQAKNGTTSRQPAENTGKRLAAWLRAEGLTPDGVAPNHGFRHRFKTISIELGLPGRVVDAMQGHASGRAADNYGDVTLAAKFKAVAQLPSISLQ</sequence>
<dbReference type="InterPro" id="IPR011010">
    <property type="entry name" value="DNA_brk_join_enz"/>
</dbReference>
<comment type="similarity">
    <text evidence="1">Belongs to the 'phage' integrase family.</text>
</comment>
<evidence type="ECO:0000313" key="7">
    <source>
        <dbReference type="Proteomes" id="UP001431221"/>
    </source>
</evidence>
<dbReference type="Gene3D" id="1.10.443.10">
    <property type="entry name" value="Intergrase catalytic core"/>
    <property type="match status" value="1"/>
</dbReference>
<dbReference type="InterPro" id="IPR002104">
    <property type="entry name" value="Integrase_catalytic"/>
</dbReference>
<protein>
    <submittedName>
        <fullName evidence="6">Tyrosine-type recombinase/integrase</fullName>
    </submittedName>
</protein>
<dbReference type="SUPFAM" id="SSF56349">
    <property type="entry name" value="DNA breaking-rejoining enzymes"/>
    <property type="match status" value="1"/>
</dbReference>
<dbReference type="RefSeq" id="WP_248158316.1">
    <property type="nucleotide sequence ID" value="NZ_JALNMJ010000022.1"/>
</dbReference>
<dbReference type="Pfam" id="PF00589">
    <property type="entry name" value="Phage_integrase"/>
    <property type="match status" value="1"/>
</dbReference>
<dbReference type="Proteomes" id="UP001431221">
    <property type="component" value="Unassembled WGS sequence"/>
</dbReference>
<name>A0ABT0H181_9HYPH</name>
<proteinExistence type="inferred from homology"/>
<evidence type="ECO:0000259" key="5">
    <source>
        <dbReference type="PROSITE" id="PS51898"/>
    </source>
</evidence>
<evidence type="ECO:0000256" key="4">
    <source>
        <dbReference type="ARBA" id="ARBA00023172"/>
    </source>
</evidence>
<accession>A0ABT0H181</accession>
<comment type="caution">
    <text evidence="6">The sequence shown here is derived from an EMBL/GenBank/DDBJ whole genome shotgun (WGS) entry which is preliminary data.</text>
</comment>
<evidence type="ECO:0000256" key="3">
    <source>
        <dbReference type="ARBA" id="ARBA00023125"/>
    </source>
</evidence>